<keyword evidence="1 2" id="KW-0732">Signal</keyword>
<dbReference type="InterPro" id="IPR041378">
    <property type="entry name" value="S-layer_SbsC_C"/>
</dbReference>
<reference evidence="6" key="1">
    <citation type="submission" date="2019-08" db="EMBL/GenBank/DDBJ databases">
        <authorList>
            <person name="Zheng X."/>
        </authorList>
    </citation>
    <scope>NUCLEOTIDE SEQUENCE [LARGE SCALE GENOMIC DNA]</scope>
    <source>
        <strain evidence="6">FJAT-25496</strain>
    </source>
</reference>
<feature type="domain" description="SbsC C-terminal" evidence="4">
    <location>
        <begin position="51"/>
        <end position="182"/>
    </location>
</feature>
<organism evidence="5 6">
    <name type="scientific">Cytobacillus dafuensis</name>
    <name type="common">Bacillus dafuensis</name>
    <dbReference type="NCBI Taxonomy" id="1742359"/>
    <lineage>
        <taxon>Bacteria</taxon>
        <taxon>Bacillati</taxon>
        <taxon>Bacillota</taxon>
        <taxon>Bacilli</taxon>
        <taxon>Bacillales</taxon>
        <taxon>Bacillaceae</taxon>
        <taxon>Cytobacillus</taxon>
    </lineage>
</organism>
<proteinExistence type="predicted"/>
<dbReference type="KEGG" id="bda:FSZ17_21680"/>
<sequence>MKNKKAIKVMSASVIAASAFVSTVSIEAKAATVSQVEKLVQTAKDAGTILKWAISIEGTADGKTRPWTAYNNAKTAYNNAVKAVNTLPAAQKNKYMAQLEAEVKIHIDRTMRYIDAITAGEKIKEKQQTLAYLLDLNTINDQTEKAYHELSTEIRKQAILLDRVYGQSTRDLIRSQYKQSAEKVRDKAMYPVTVKIEIDLATKALAANNSSTAEKHIAEAKKYLKYVDNAVINKSLTDRLSTIETNFTPKVIKVSAVEPKRIKVEFNKAMLTGSGTNGAENTSNYSVSGRTIKSVKLADDKKSALIELNEPLYTNSAYTVTVKKNIQTADYVTLSTNDYVTSFNFSDIAKPTVTFVTTDSNGNLEVKFSELIDYNSPLAITIDGKTVSYSSFSDTDTVVIKKAELDRIGLQKGKSYSIVVSGARDLVVYTPNTMNTYSGTFFYNSTADTGIPEVKRIQTKDEKTITIEFNEALADFSASNLVITKGTTTIRPTSVKDVSSGSKTTFEVELPATIYGTNETTAWLNVQVKSYKDLANNIGRTVDQAISLAKDLNAPTFVSAVYDEKTNEFQITFNKALKTGTPLASKIKMYGPDSNEVKPAFKANSGSKMIIDAKNLADGMYILDVEAGTVKDNTSAQNDNRPFSTTVLKKADTIKPTVNTLVTSTVNGQFKVHFSEAVTAETATSASNYMINGVSLPSNTLFSLNNDKNIVTITLPEGQIRSTALYSITVRGVTDLSDNVMNSYVNNVTIQDNTQPELESVTRDINDNIKLTFSENINLIGKANLIIKLDDQLVTDDQYTVGISSNQRELIITPKVAGLFIPGKISIETTAATGIKDSAGNTVKVGVMAEK</sequence>
<dbReference type="Gene3D" id="2.60.40.1220">
    <property type="match status" value="5"/>
</dbReference>
<dbReference type="OrthoDB" id="2690990at2"/>
<accession>A0A5B8Z9L3</accession>
<dbReference type="Pfam" id="PF13205">
    <property type="entry name" value="Big_5"/>
    <property type="match status" value="1"/>
</dbReference>
<dbReference type="InterPro" id="IPR014755">
    <property type="entry name" value="Cu-Rt/internalin_Ig-like"/>
</dbReference>
<dbReference type="RefSeq" id="WP_057772954.1">
    <property type="nucleotide sequence ID" value="NZ_CP042593.1"/>
</dbReference>
<protein>
    <recommendedName>
        <fullName evidence="7">SbsC C-terminal domain-containing protein</fullName>
    </recommendedName>
</protein>
<dbReference type="InterPro" id="IPR032812">
    <property type="entry name" value="SbsA_Ig"/>
</dbReference>
<evidence type="ECO:0000259" key="4">
    <source>
        <dbReference type="Pfam" id="PF18058"/>
    </source>
</evidence>
<evidence type="ECO:0008006" key="7">
    <source>
        <dbReference type="Google" id="ProtNLM"/>
    </source>
</evidence>
<dbReference type="AlphaFoldDB" id="A0A5B8Z9L3"/>
<name>A0A5B8Z9L3_CYTDA</name>
<dbReference type="Proteomes" id="UP000321555">
    <property type="component" value="Chromosome"/>
</dbReference>
<dbReference type="STRING" id="1742359.GCA_001439625_03173"/>
<dbReference type="EMBL" id="CP042593">
    <property type="protein sequence ID" value="QED49670.1"/>
    <property type="molecule type" value="Genomic_DNA"/>
</dbReference>
<evidence type="ECO:0000259" key="3">
    <source>
        <dbReference type="Pfam" id="PF13205"/>
    </source>
</evidence>
<evidence type="ECO:0000256" key="1">
    <source>
        <dbReference type="ARBA" id="ARBA00022729"/>
    </source>
</evidence>
<dbReference type="Pfam" id="PF18058">
    <property type="entry name" value="SbsC_C"/>
    <property type="match status" value="1"/>
</dbReference>
<keyword evidence="6" id="KW-1185">Reference proteome</keyword>
<feature type="signal peptide" evidence="2">
    <location>
        <begin position="1"/>
        <end position="30"/>
    </location>
</feature>
<dbReference type="Gene3D" id="1.20.58.780">
    <property type="match status" value="1"/>
</dbReference>
<feature type="domain" description="SbsA Ig-like" evidence="3">
    <location>
        <begin position="256"/>
        <end position="343"/>
    </location>
</feature>
<feature type="chain" id="PRO_5022671757" description="SbsC C-terminal domain-containing protein" evidence="2">
    <location>
        <begin position="31"/>
        <end position="851"/>
    </location>
</feature>
<gene>
    <name evidence="5" type="ORF">FSZ17_21680</name>
</gene>
<dbReference type="Gene3D" id="1.20.58.790">
    <property type="match status" value="1"/>
</dbReference>
<evidence type="ECO:0000256" key="2">
    <source>
        <dbReference type="SAM" id="SignalP"/>
    </source>
</evidence>
<evidence type="ECO:0000313" key="5">
    <source>
        <dbReference type="EMBL" id="QED49670.1"/>
    </source>
</evidence>
<evidence type="ECO:0000313" key="6">
    <source>
        <dbReference type="Proteomes" id="UP000321555"/>
    </source>
</evidence>